<dbReference type="AlphaFoldDB" id="A0A6A5HGW3"/>
<dbReference type="KEGG" id="crq:GCK72_005909"/>
<dbReference type="GeneID" id="9800324"/>
<keyword evidence="8" id="KW-0378">Hydrolase</keyword>
<dbReference type="InterPro" id="IPR012337">
    <property type="entry name" value="RNaseH-like_sf"/>
</dbReference>
<dbReference type="InterPro" id="IPR011320">
    <property type="entry name" value="RNase_H1_N"/>
</dbReference>
<gene>
    <name evidence="11" type="ORF">GCK72_005909</name>
</gene>
<dbReference type="Proteomes" id="UP000483820">
    <property type="component" value="Chromosome II"/>
</dbReference>
<evidence type="ECO:0000256" key="2">
    <source>
        <dbReference type="ARBA" id="ARBA00001946"/>
    </source>
</evidence>
<proteinExistence type="inferred from homology"/>
<evidence type="ECO:0000256" key="9">
    <source>
        <dbReference type="ARBA" id="ARBA00022842"/>
    </source>
</evidence>
<dbReference type="CTD" id="9800324"/>
<comment type="similarity">
    <text evidence="3">Belongs to the RNase H family.</text>
</comment>
<dbReference type="GO" id="GO:0046872">
    <property type="term" value="F:metal ion binding"/>
    <property type="evidence" value="ECO:0007669"/>
    <property type="project" value="UniProtKB-KW"/>
</dbReference>
<dbReference type="GO" id="GO:0004523">
    <property type="term" value="F:RNA-DNA hybrid ribonuclease activity"/>
    <property type="evidence" value="ECO:0007669"/>
    <property type="project" value="UniProtKB-EC"/>
</dbReference>
<evidence type="ECO:0000256" key="4">
    <source>
        <dbReference type="ARBA" id="ARBA00012180"/>
    </source>
</evidence>
<dbReference type="InterPro" id="IPR037056">
    <property type="entry name" value="RNase_H1_N_sf"/>
</dbReference>
<comment type="cofactor">
    <cofactor evidence="2">
        <name>Mg(2+)</name>
        <dbReference type="ChEBI" id="CHEBI:18420"/>
    </cofactor>
</comment>
<dbReference type="EMBL" id="WUAV01000002">
    <property type="protein sequence ID" value="KAF1765956.1"/>
    <property type="molecule type" value="Genomic_DNA"/>
</dbReference>
<keyword evidence="9" id="KW-0460">Magnesium</keyword>
<evidence type="ECO:0000313" key="12">
    <source>
        <dbReference type="Proteomes" id="UP000483820"/>
    </source>
</evidence>
<dbReference type="SUPFAM" id="SSF53098">
    <property type="entry name" value="Ribonuclease H-like"/>
    <property type="match status" value="1"/>
</dbReference>
<dbReference type="InterPro" id="IPR002156">
    <property type="entry name" value="RNaseH_domain"/>
</dbReference>
<keyword evidence="6" id="KW-0479">Metal-binding</keyword>
<comment type="catalytic activity">
    <reaction evidence="1">
        <text>Endonucleolytic cleavage to 5'-phosphomonoester.</text>
        <dbReference type="EC" id="3.1.26.4"/>
    </reaction>
</comment>
<evidence type="ECO:0000313" key="11">
    <source>
        <dbReference type="EMBL" id="KAF1765956.1"/>
    </source>
</evidence>
<evidence type="ECO:0000256" key="6">
    <source>
        <dbReference type="ARBA" id="ARBA00022723"/>
    </source>
</evidence>
<dbReference type="PANTHER" id="PTHR10642">
    <property type="entry name" value="RIBONUCLEASE H1"/>
    <property type="match status" value="1"/>
</dbReference>
<keyword evidence="5" id="KW-0540">Nuclease</keyword>
<dbReference type="Gene3D" id="3.40.970.10">
    <property type="entry name" value="Ribonuclease H1, N-terminal domain"/>
    <property type="match status" value="1"/>
</dbReference>
<protein>
    <recommendedName>
        <fullName evidence="4">ribonuclease H</fullName>
        <ecNumber evidence="4">3.1.26.4</ecNumber>
    </recommendedName>
</protein>
<feature type="domain" description="RNase H type-1" evidence="10">
    <location>
        <begin position="130"/>
        <end position="194"/>
    </location>
</feature>
<dbReference type="PANTHER" id="PTHR10642:SF26">
    <property type="entry name" value="RIBONUCLEASE H1"/>
    <property type="match status" value="1"/>
</dbReference>
<dbReference type="GO" id="GO:0003676">
    <property type="term" value="F:nucleic acid binding"/>
    <property type="evidence" value="ECO:0007669"/>
    <property type="project" value="InterPro"/>
</dbReference>
<name>A0A6A5HGW3_CAERE</name>
<dbReference type="Gene3D" id="3.30.420.10">
    <property type="entry name" value="Ribonuclease H-like superfamily/Ribonuclease H"/>
    <property type="match status" value="1"/>
</dbReference>
<keyword evidence="7" id="KW-0255">Endonuclease</keyword>
<dbReference type="EC" id="3.1.26.4" evidence="4"/>
<evidence type="ECO:0000256" key="3">
    <source>
        <dbReference type="ARBA" id="ARBA00005300"/>
    </source>
</evidence>
<reference evidence="11 12" key="1">
    <citation type="submission" date="2019-12" db="EMBL/GenBank/DDBJ databases">
        <title>Chromosome-level assembly of the Caenorhabditis remanei genome.</title>
        <authorList>
            <person name="Teterina A.A."/>
            <person name="Willis J.H."/>
            <person name="Phillips P.C."/>
        </authorList>
    </citation>
    <scope>NUCLEOTIDE SEQUENCE [LARGE SCALE GENOMIC DNA]</scope>
    <source>
        <strain evidence="11 12">PX506</strain>
        <tissue evidence="11">Whole organism</tissue>
    </source>
</reference>
<organism evidence="11 12">
    <name type="scientific">Caenorhabditis remanei</name>
    <name type="common">Caenorhabditis vulgaris</name>
    <dbReference type="NCBI Taxonomy" id="31234"/>
    <lineage>
        <taxon>Eukaryota</taxon>
        <taxon>Metazoa</taxon>
        <taxon>Ecdysozoa</taxon>
        <taxon>Nematoda</taxon>
        <taxon>Chromadorea</taxon>
        <taxon>Rhabditida</taxon>
        <taxon>Rhabditina</taxon>
        <taxon>Rhabditomorpha</taxon>
        <taxon>Rhabditoidea</taxon>
        <taxon>Rhabditidae</taxon>
        <taxon>Peloderinae</taxon>
        <taxon>Caenorhabditis</taxon>
    </lineage>
</organism>
<dbReference type="GO" id="GO:0043137">
    <property type="term" value="P:DNA replication, removal of RNA primer"/>
    <property type="evidence" value="ECO:0007669"/>
    <property type="project" value="TreeGrafter"/>
</dbReference>
<accession>A0A6A5HGW3</accession>
<evidence type="ECO:0000256" key="5">
    <source>
        <dbReference type="ARBA" id="ARBA00022722"/>
    </source>
</evidence>
<dbReference type="InterPro" id="IPR036397">
    <property type="entry name" value="RNaseH_sf"/>
</dbReference>
<dbReference type="Pfam" id="PF01693">
    <property type="entry name" value="Cauli_VI"/>
    <property type="match status" value="1"/>
</dbReference>
<evidence type="ECO:0000256" key="8">
    <source>
        <dbReference type="ARBA" id="ARBA00022801"/>
    </source>
</evidence>
<evidence type="ECO:0000256" key="7">
    <source>
        <dbReference type="ARBA" id="ARBA00022759"/>
    </source>
</evidence>
<sequence>MIYKLEPVTLIRTDFECIIQQSASSASMGKNDQYYAVARGRQVGIYRNWNDCKTQIDGFQNARYKKFVNEAEARKFIAENLSVPGKKLPTSTVMPASSTEVTRKRKFEGTKRCSPVKKTRLEETVTDPEFIDAPVVYTDGACSSNGTNRARAGWGVYWGDDSPDNEYGAVYGAPTNNRGELIAVEKALEKVRSE</sequence>
<evidence type="ECO:0000259" key="10">
    <source>
        <dbReference type="PROSITE" id="PS50879"/>
    </source>
</evidence>
<dbReference type="FunFam" id="3.40.970.10:FF:000001">
    <property type="entry name" value="Ribonuclease H1"/>
    <property type="match status" value="1"/>
</dbReference>
<dbReference type="SUPFAM" id="SSF55658">
    <property type="entry name" value="L9 N-domain-like"/>
    <property type="match status" value="1"/>
</dbReference>
<comment type="caution">
    <text evidence="11">The sequence shown here is derived from an EMBL/GenBank/DDBJ whole genome shotgun (WGS) entry which is preliminary data.</text>
</comment>
<dbReference type="InterPro" id="IPR009027">
    <property type="entry name" value="Ribosomal_bL9/RNase_H1_N"/>
</dbReference>
<dbReference type="Pfam" id="PF00075">
    <property type="entry name" value="RNase_H"/>
    <property type="match status" value="1"/>
</dbReference>
<dbReference type="RefSeq" id="XP_003108837.2">
    <property type="nucleotide sequence ID" value="XM_003108789.2"/>
</dbReference>
<evidence type="ECO:0000256" key="1">
    <source>
        <dbReference type="ARBA" id="ARBA00000077"/>
    </source>
</evidence>
<dbReference type="PROSITE" id="PS50879">
    <property type="entry name" value="RNASE_H_1"/>
    <property type="match status" value="1"/>
</dbReference>
<dbReference type="InterPro" id="IPR050092">
    <property type="entry name" value="RNase_H"/>
</dbReference>